<keyword evidence="9" id="KW-0807">Transducer</keyword>
<keyword evidence="4" id="KW-0812">Transmembrane</keyword>
<evidence type="ECO:0000256" key="6">
    <source>
        <dbReference type="ARBA" id="ARBA00022989"/>
    </source>
</evidence>
<dbReference type="GO" id="GO:0005886">
    <property type="term" value="C:plasma membrane"/>
    <property type="evidence" value="ECO:0007669"/>
    <property type="project" value="UniProtKB-SubCell"/>
</dbReference>
<keyword evidence="8" id="KW-0675">Receptor</keyword>
<name>A0A182J3U7_ANOAO</name>
<keyword evidence="2" id="KW-1003">Cell membrane</keyword>
<dbReference type="GO" id="GO:0005549">
    <property type="term" value="F:odorant binding"/>
    <property type="evidence" value="ECO:0007669"/>
    <property type="project" value="InterPro"/>
</dbReference>
<dbReference type="PANTHER" id="PTHR21137:SF35">
    <property type="entry name" value="ODORANT RECEPTOR 19A-RELATED"/>
    <property type="match status" value="1"/>
</dbReference>
<evidence type="ECO:0000256" key="3">
    <source>
        <dbReference type="ARBA" id="ARBA00022606"/>
    </source>
</evidence>
<keyword evidence="3" id="KW-0716">Sensory transduction</keyword>
<evidence type="ECO:0000313" key="10">
    <source>
        <dbReference type="EnsemblMetazoa" id="AATE010828-PA.1"/>
    </source>
</evidence>
<keyword evidence="7" id="KW-0472">Membrane</keyword>
<keyword evidence="6" id="KW-1133">Transmembrane helix</keyword>
<evidence type="ECO:0000256" key="4">
    <source>
        <dbReference type="ARBA" id="ARBA00022692"/>
    </source>
</evidence>
<dbReference type="EnsemblMetazoa" id="AATE010828-RA">
    <property type="protein sequence ID" value="AATE010828-PA.1"/>
    <property type="gene ID" value="AATE010828"/>
</dbReference>
<evidence type="ECO:0000256" key="1">
    <source>
        <dbReference type="ARBA" id="ARBA00004651"/>
    </source>
</evidence>
<dbReference type="STRING" id="41427.A0A182J3U7"/>
<dbReference type="InterPro" id="IPR004117">
    <property type="entry name" value="7tm6_olfct_rcpt"/>
</dbReference>
<sequence length="389" mass="44645">MVRPKLQDPFAVLPLLRKLQTIPGLWGGRQYRFKFHLAFASFCILIVIPKLAFGYPDLETAVRGTAELIFEWNVLFGMLMFALKLDDYENLVSRYMDFSKIVFSKGLPSELGDYLIRINRRIDKFSKIYCYSHLFLATVFWVAPMLGTYPGYLARHNKSVPVEHVLHFEEELYWMKIRVSPVDYSIFSAIMLPTIVMLAYLGGLKLLTVFSNIKYCSATLHLVAMRLQLIDRLDEKRAEIELVDIILMHQDALKCCELLETIFRWVFLAQFVQCVLIWCSLMLCVVVSGISAAVANVAVLFVLLTVETFGFCFFGTDLTTESLNVARAAYGCSWYQRSASMQKKIRMILQRAQKPVGISAGKFAFIDVELFGKMVKMSYSVYIVLKDQF</sequence>
<comment type="subcellular location">
    <subcellularLocation>
        <location evidence="1">Cell membrane</location>
        <topology evidence="1">Multi-pass membrane protein</topology>
    </subcellularLocation>
</comment>
<keyword evidence="5" id="KW-0552">Olfaction</keyword>
<dbReference type="GO" id="GO:0004984">
    <property type="term" value="F:olfactory receptor activity"/>
    <property type="evidence" value="ECO:0007669"/>
    <property type="project" value="InterPro"/>
</dbReference>
<evidence type="ECO:0000256" key="9">
    <source>
        <dbReference type="ARBA" id="ARBA00023224"/>
    </source>
</evidence>
<dbReference type="VEuPathDB" id="VectorBase:AATE010828"/>
<evidence type="ECO:0000256" key="7">
    <source>
        <dbReference type="ARBA" id="ARBA00023136"/>
    </source>
</evidence>
<evidence type="ECO:0000256" key="2">
    <source>
        <dbReference type="ARBA" id="ARBA00022475"/>
    </source>
</evidence>
<accession>A0A182J3U7</accession>
<protein>
    <submittedName>
        <fullName evidence="10">Uncharacterized protein</fullName>
    </submittedName>
</protein>
<proteinExistence type="predicted"/>
<dbReference type="Pfam" id="PF02949">
    <property type="entry name" value="7tm_6"/>
    <property type="match status" value="1"/>
</dbReference>
<dbReference type="AlphaFoldDB" id="A0A182J3U7"/>
<evidence type="ECO:0000256" key="5">
    <source>
        <dbReference type="ARBA" id="ARBA00022725"/>
    </source>
</evidence>
<organism evidence="10">
    <name type="scientific">Anopheles atroparvus</name>
    <name type="common">European mosquito</name>
    <dbReference type="NCBI Taxonomy" id="41427"/>
    <lineage>
        <taxon>Eukaryota</taxon>
        <taxon>Metazoa</taxon>
        <taxon>Ecdysozoa</taxon>
        <taxon>Arthropoda</taxon>
        <taxon>Hexapoda</taxon>
        <taxon>Insecta</taxon>
        <taxon>Pterygota</taxon>
        <taxon>Neoptera</taxon>
        <taxon>Endopterygota</taxon>
        <taxon>Diptera</taxon>
        <taxon>Nematocera</taxon>
        <taxon>Culicoidea</taxon>
        <taxon>Culicidae</taxon>
        <taxon>Anophelinae</taxon>
        <taxon>Anopheles</taxon>
    </lineage>
</organism>
<evidence type="ECO:0000256" key="8">
    <source>
        <dbReference type="ARBA" id="ARBA00023170"/>
    </source>
</evidence>
<dbReference type="PANTHER" id="PTHR21137">
    <property type="entry name" value="ODORANT RECEPTOR"/>
    <property type="match status" value="1"/>
</dbReference>
<dbReference type="GO" id="GO:0007165">
    <property type="term" value="P:signal transduction"/>
    <property type="evidence" value="ECO:0007669"/>
    <property type="project" value="UniProtKB-KW"/>
</dbReference>
<reference evidence="10" key="1">
    <citation type="submission" date="2022-08" db="UniProtKB">
        <authorList>
            <consortium name="EnsemblMetazoa"/>
        </authorList>
    </citation>
    <scope>IDENTIFICATION</scope>
    <source>
        <strain evidence="10">EBRO</strain>
    </source>
</reference>